<feature type="domain" description="Potassium channel" evidence="11">
    <location>
        <begin position="183"/>
        <end position="247"/>
    </location>
</feature>
<dbReference type="GO" id="GO:0005886">
    <property type="term" value="C:plasma membrane"/>
    <property type="evidence" value="ECO:0007669"/>
    <property type="project" value="TreeGrafter"/>
</dbReference>
<feature type="transmembrane region" description="Helical" evidence="10">
    <location>
        <begin position="194"/>
        <end position="213"/>
    </location>
</feature>
<evidence type="ECO:0000256" key="5">
    <source>
        <dbReference type="ARBA" id="ARBA00023065"/>
    </source>
</evidence>
<evidence type="ECO:0000256" key="2">
    <source>
        <dbReference type="ARBA" id="ARBA00022448"/>
    </source>
</evidence>
<feature type="region of interest" description="Disordered" evidence="9">
    <location>
        <begin position="491"/>
        <end position="525"/>
    </location>
</feature>
<keyword evidence="5 8" id="KW-0406">Ion transport</keyword>
<protein>
    <submittedName>
        <fullName evidence="12">(pine wood nematode) hypothetical protein</fullName>
    </submittedName>
</protein>
<evidence type="ECO:0000256" key="7">
    <source>
        <dbReference type="ARBA" id="ARBA00023303"/>
    </source>
</evidence>
<dbReference type="PANTHER" id="PTHR11003:SF335">
    <property type="entry name" value="POTASSIUM CHANNEL DOMAIN-CONTAINING PROTEIN"/>
    <property type="match status" value="1"/>
</dbReference>
<organism evidence="12 13">
    <name type="scientific">Bursaphelenchus xylophilus</name>
    <name type="common">Pinewood nematode worm</name>
    <name type="synonym">Aphelenchoides xylophilus</name>
    <dbReference type="NCBI Taxonomy" id="6326"/>
    <lineage>
        <taxon>Eukaryota</taxon>
        <taxon>Metazoa</taxon>
        <taxon>Ecdysozoa</taxon>
        <taxon>Nematoda</taxon>
        <taxon>Chromadorea</taxon>
        <taxon>Rhabditida</taxon>
        <taxon>Tylenchina</taxon>
        <taxon>Tylenchomorpha</taxon>
        <taxon>Aphelenchoidea</taxon>
        <taxon>Aphelenchoididae</taxon>
        <taxon>Bursaphelenchus</taxon>
    </lineage>
</organism>
<evidence type="ECO:0000256" key="4">
    <source>
        <dbReference type="ARBA" id="ARBA00022989"/>
    </source>
</evidence>
<dbReference type="GO" id="GO:0030322">
    <property type="term" value="P:stabilization of membrane potential"/>
    <property type="evidence" value="ECO:0007669"/>
    <property type="project" value="TreeGrafter"/>
</dbReference>
<dbReference type="GO" id="GO:0022841">
    <property type="term" value="F:potassium ion leak channel activity"/>
    <property type="evidence" value="ECO:0007669"/>
    <property type="project" value="TreeGrafter"/>
</dbReference>
<dbReference type="OrthoDB" id="297496at2759"/>
<feature type="transmembrane region" description="Helical" evidence="10">
    <location>
        <begin position="92"/>
        <end position="113"/>
    </location>
</feature>
<evidence type="ECO:0000313" key="13">
    <source>
        <dbReference type="Proteomes" id="UP000659654"/>
    </source>
</evidence>
<dbReference type="Gene3D" id="1.10.287.70">
    <property type="match status" value="1"/>
</dbReference>
<dbReference type="InterPro" id="IPR013099">
    <property type="entry name" value="K_chnl_dom"/>
</dbReference>
<sequence length="525" mass="60795">MDSDAFKVLEKYCRRRYRHGSAHYCAETSTANFGSDFHKISSDFLANPSPFQSAQNIVEVIDSLSQKSDERSRCCRAFIWFKNFHRKYGLKYISVIVLTIAFAFLGGLMFYHLEAQAENDRIENMNKIIRQRQENLVSEINSLVESPSCFKQKTDPFEPLNARCKKKLLALIKDYSENIIFENCGPETKWVWDYWNAVFFALSLMTTIGYGNMSCKTYEGRIATILYSLFGIPIMLIMLNSIGHFFFNNLQALWENVRRCIKRKTRRFRRWVRRKSVDGENPEEKVFNVNEDSDMDSEQDIFQTYPLYLALAIVFIYIMLCSFVLRIWEEWDWFTAFYFLSISLTTIGLGDEMPEHPHYASCFFIFFIIGLSLVSMCITMLQMRVENRYMQALQLIDEQRQTLFSNIRQKVDEVTHNGNATSEPVVELADEQSNSNNAGSKDDANMLGVRWRGAGRFSSKENPFSDPFFSSPILQTLLRYSHSSDPRTRLSAASVQSIAPPQRAKPSGAPLAESENIDDVLRERL</sequence>
<evidence type="ECO:0000256" key="3">
    <source>
        <dbReference type="ARBA" id="ARBA00022692"/>
    </source>
</evidence>
<keyword evidence="4 10" id="KW-1133">Transmembrane helix</keyword>
<evidence type="ECO:0000256" key="10">
    <source>
        <dbReference type="SAM" id="Phobius"/>
    </source>
</evidence>
<feature type="transmembrane region" description="Helical" evidence="10">
    <location>
        <begin position="356"/>
        <end position="381"/>
    </location>
</feature>
<feature type="transmembrane region" description="Helical" evidence="10">
    <location>
        <begin position="332"/>
        <end position="350"/>
    </location>
</feature>
<evidence type="ECO:0000313" key="12">
    <source>
        <dbReference type="EMBL" id="CAD5222419.1"/>
    </source>
</evidence>
<dbReference type="GO" id="GO:0015271">
    <property type="term" value="F:outward rectifier potassium channel activity"/>
    <property type="evidence" value="ECO:0007669"/>
    <property type="project" value="TreeGrafter"/>
</dbReference>
<keyword evidence="2 8" id="KW-0813">Transport</keyword>
<evidence type="ECO:0000256" key="1">
    <source>
        <dbReference type="ARBA" id="ARBA00004141"/>
    </source>
</evidence>
<comment type="subcellular location">
    <subcellularLocation>
        <location evidence="1">Membrane</location>
        <topology evidence="1">Multi-pass membrane protein</topology>
    </subcellularLocation>
</comment>
<evidence type="ECO:0000256" key="8">
    <source>
        <dbReference type="RuleBase" id="RU003857"/>
    </source>
</evidence>
<keyword evidence="13" id="KW-1185">Reference proteome</keyword>
<comment type="similarity">
    <text evidence="8">Belongs to the two pore domain potassium channel (TC 1.A.1.8) family.</text>
</comment>
<gene>
    <name evidence="12" type="ORF">BXYJ_LOCUS7387</name>
</gene>
<dbReference type="EMBL" id="CAJFCV020000003">
    <property type="protein sequence ID" value="CAG9110186.1"/>
    <property type="molecule type" value="Genomic_DNA"/>
</dbReference>
<reference evidence="12" key="1">
    <citation type="submission" date="2020-09" db="EMBL/GenBank/DDBJ databases">
        <authorList>
            <person name="Kikuchi T."/>
        </authorList>
    </citation>
    <scope>NUCLEOTIDE SEQUENCE</scope>
    <source>
        <strain evidence="12">Ka4C1</strain>
    </source>
</reference>
<feature type="domain" description="Potassium channel" evidence="11">
    <location>
        <begin position="313"/>
        <end position="385"/>
    </location>
</feature>
<dbReference type="SUPFAM" id="SSF81324">
    <property type="entry name" value="Voltage-gated potassium channels"/>
    <property type="match status" value="2"/>
</dbReference>
<dbReference type="InterPro" id="IPR003280">
    <property type="entry name" value="2pore_dom_K_chnl"/>
</dbReference>
<keyword evidence="3 8" id="KW-0812">Transmembrane</keyword>
<name>A0A7I8WH52_BURXY</name>
<dbReference type="PRINTS" id="PR01333">
    <property type="entry name" value="2POREKCHANEL"/>
</dbReference>
<comment type="caution">
    <text evidence="12">The sequence shown here is derived from an EMBL/GenBank/DDBJ whole genome shotgun (WGS) entry which is preliminary data.</text>
</comment>
<feature type="transmembrane region" description="Helical" evidence="10">
    <location>
        <begin position="305"/>
        <end position="325"/>
    </location>
</feature>
<evidence type="ECO:0000256" key="6">
    <source>
        <dbReference type="ARBA" id="ARBA00023136"/>
    </source>
</evidence>
<dbReference type="Proteomes" id="UP000582659">
    <property type="component" value="Unassembled WGS sequence"/>
</dbReference>
<dbReference type="Pfam" id="PF07885">
    <property type="entry name" value="Ion_trans_2"/>
    <property type="match status" value="2"/>
</dbReference>
<keyword evidence="7 8" id="KW-0407">Ion channel</keyword>
<accession>A0A7I8WH52</accession>
<evidence type="ECO:0000259" key="11">
    <source>
        <dbReference type="Pfam" id="PF07885"/>
    </source>
</evidence>
<evidence type="ECO:0000256" key="9">
    <source>
        <dbReference type="SAM" id="MobiDB-lite"/>
    </source>
</evidence>
<dbReference type="EMBL" id="CAJFDI010000003">
    <property type="protein sequence ID" value="CAD5222419.1"/>
    <property type="molecule type" value="Genomic_DNA"/>
</dbReference>
<dbReference type="PANTHER" id="PTHR11003">
    <property type="entry name" value="POTASSIUM CHANNEL, SUBFAMILY K"/>
    <property type="match status" value="1"/>
</dbReference>
<proteinExistence type="inferred from homology"/>
<feature type="transmembrane region" description="Helical" evidence="10">
    <location>
        <begin position="225"/>
        <end position="247"/>
    </location>
</feature>
<dbReference type="Proteomes" id="UP000659654">
    <property type="component" value="Unassembled WGS sequence"/>
</dbReference>
<dbReference type="AlphaFoldDB" id="A0A7I8WH52"/>
<keyword evidence="6 10" id="KW-0472">Membrane</keyword>